<dbReference type="PANTHER" id="PTHR43441:SF6">
    <property type="entry name" value="N-ACETYLTRANSFERASE DOMAIN-CONTAINING PROTEIN"/>
    <property type="match status" value="1"/>
</dbReference>
<dbReference type="InterPro" id="IPR016181">
    <property type="entry name" value="Acyl_CoA_acyltransferase"/>
</dbReference>
<dbReference type="SUPFAM" id="SSF55729">
    <property type="entry name" value="Acyl-CoA N-acyltransferases (Nat)"/>
    <property type="match status" value="1"/>
</dbReference>
<feature type="domain" description="N-acetyltransferase" evidence="1">
    <location>
        <begin position="17"/>
        <end position="167"/>
    </location>
</feature>
<name>A0ABY9HTK4_9ACTN</name>
<protein>
    <submittedName>
        <fullName evidence="2">GNAT family N-acetyltransferase</fullName>
    </submittedName>
</protein>
<evidence type="ECO:0000259" key="1">
    <source>
        <dbReference type="PROSITE" id="PS51186"/>
    </source>
</evidence>
<dbReference type="InterPro" id="IPR000182">
    <property type="entry name" value="GNAT_dom"/>
</dbReference>
<evidence type="ECO:0000313" key="3">
    <source>
        <dbReference type="Proteomes" id="UP001239522"/>
    </source>
</evidence>
<evidence type="ECO:0000313" key="2">
    <source>
        <dbReference type="EMBL" id="WLQ37734.1"/>
    </source>
</evidence>
<dbReference type="CDD" id="cd04301">
    <property type="entry name" value="NAT_SF"/>
    <property type="match status" value="1"/>
</dbReference>
<organism evidence="2 3">
    <name type="scientific">Streptomyces castrisilvae</name>
    <dbReference type="NCBI Taxonomy" id="3033811"/>
    <lineage>
        <taxon>Bacteria</taxon>
        <taxon>Bacillati</taxon>
        <taxon>Actinomycetota</taxon>
        <taxon>Actinomycetes</taxon>
        <taxon>Kitasatosporales</taxon>
        <taxon>Streptomycetaceae</taxon>
        <taxon>Streptomyces</taxon>
    </lineage>
</organism>
<sequence>MSMDDDLGTSRLLLHAMSVTDAEHVVAGSAPAGVRWALGYPSPGDKGAAMRFLTTCEGVGDPSPFGLYEIRLREDGAVIGGVGFHRAPDERGSVTIGYGLVESARGKGYASEALRALLRFARDQGVAQVLGDADADNIASQRVMAAAGMRLVAEDASVKYYLVDWGDDDGDE</sequence>
<dbReference type="EMBL" id="CP120997">
    <property type="protein sequence ID" value="WLQ37734.1"/>
    <property type="molecule type" value="Genomic_DNA"/>
</dbReference>
<proteinExistence type="predicted"/>
<reference evidence="2 3" key="1">
    <citation type="submission" date="2023-03" db="EMBL/GenBank/DDBJ databases">
        <title>Isolation and description of six Streptomyces strains from soil environments, able to metabolize different microbial glucans.</title>
        <authorList>
            <person name="Widen T."/>
            <person name="Larsbrink J."/>
        </authorList>
    </citation>
    <scope>NUCLEOTIDE SEQUENCE [LARGE SCALE GENOMIC DNA]</scope>
    <source>
        <strain evidence="2 3">Mut1</strain>
    </source>
</reference>
<dbReference type="Pfam" id="PF13302">
    <property type="entry name" value="Acetyltransf_3"/>
    <property type="match status" value="1"/>
</dbReference>
<dbReference type="InterPro" id="IPR051908">
    <property type="entry name" value="Ribosomal_N-acetyltransferase"/>
</dbReference>
<dbReference type="Proteomes" id="UP001239522">
    <property type="component" value="Chromosome"/>
</dbReference>
<gene>
    <name evidence="2" type="ORF">P8A18_31740</name>
</gene>
<accession>A0ABY9HTK4</accession>
<keyword evidence="3" id="KW-1185">Reference proteome</keyword>
<dbReference type="PANTHER" id="PTHR43441">
    <property type="entry name" value="RIBOSOMAL-PROTEIN-SERINE ACETYLTRANSFERASE"/>
    <property type="match status" value="1"/>
</dbReference>
<dbReference type="Gene3D" id="3.40.630.30">
    <property type="match status" value="1"/>
</dbReference>
<dbReference type="PROSITE" id="PS51186">
    <property type="entry name" value="GNAT"/>
    <property type="match status" value="1"/>
</dbReference>
<dbReference type="RefSeq" id="WP_306060190.1">
    <property type="nucleotide sequence ID" value="NZ_CP120997.1"/>
</dbReference>